<accession>A0A0A1UDG5</accession>
<sequence length="177" mass="20495">MDRLKEWSCCNSFNTIYDSRKDDYSNESVQHVLYGKHNIFVLIETPENDIFGVFHKTVTTQKRAEGFSPMNGWVWDYDPEMYIFVLKNHTAPEAEPKRFERIGFSEASLGIYLQENHFEMVYFISDVLSLLDPLYKNKSFIANGISKQFKMEGDELIGRHGLSGGFSISRMLIVEGI</sequence>
<dbReference type="KEGG" id="eiv:EIN_397360"/>
<dbReference type="OrthoDB" id="27809at2759"/>
<dbReference type="RefSeq" id="XP_004258627.1">
    <property type="nucleotide sequence ID" value="XM_004258579.1"/>
</dbReference>
<gene>
    <name evidence="1" type="ORF">EIN_397360</name>
</gene>
<dbReference type="VEuPathDB" id="AmoebaDB:EIN_397360"/>
<dbReference type="AlphaFoldDB" id="A0A0A1UDG5"/>
<keyword evidence="2" id="KW-1185">Reference proteome</keyword>
<evidence type="ECO:0008006" key="3">
    <source>
        <dbReference type="Google" id="ProtNLM"/>
    </source>
</evidence>
<name>A0A0A1UDG5_ENTIV</name>
<dbReference type="EMBL" id="KB206411">
    <property type="protein sequence ID" value="ELP91856.1"/>
    <property type="molecule type" value="Genomic_DNA"/>
</dbReference>
<protein>
    <recommendedName>
        <fullName evidence="3">TLDc domain-containing protein</fullName>
    </recommendedName>
</protein>
<reference evidence="1 2" key="1">
    <citation type="submission" date="2012-10" db="EMBL/GenBank/DDBJ databases">
        <authorList>
            <person name="Zafar N."/>
            <person name="Inman J."/>
            <person name="Hall N."/>
            <person name="Lorenzi H."/>
            <person name="Caler E."/>
        </authorList>
    </citation>
    <scope>NUCLEOTIDE SEQUENCE [LARGE SCALE GENOMIC DNA]</scope>
    <source>
        <strain evidence="1 2">IP1</strain>
    </source>
</reference>
<dbReference type="OMA" id="PKRFERI"/>
<evidence type="ECO:0000313" key="1">
    <source>
        <dbReference type="EMBL" id="ELP91856.1"/>
    </source>
</evidence>
<evidence type="ECO:0000313" key="2">
    <source>
        <dbReference type="Proteomes" id="UP000014680"/>
    </source>
</evidence>
<organism evidence="1 2">
    <name type="scientific">Entamoeba invadens IP1</name>
    <dbReference type="NCBI Taxonomy" id="370355"/>
    <lineage>
        <taxon>Eukaryota</taxon>
        <taxon>Amoebozoa</taxon>
        <taxon>Evosea</taxon>
        <taxon>Archamoebae</taxon>
        <taxon>Mastigamoebida</taxon>
        <taxon>Entamoebidae</taxon>
        <taxon>Entamoeba</taxon>
    </lineage>
</organism>
<dbReference type="GeneID" id="14890934"/>
<dbReference type="Proteomes" id="UP000014680">
    <property type="component" value="Unassembled WGS sequence"/>
</dbReference>
<proteinExistence type="predicted"/>